<organism evidence="2">
    <name type="scientific">Spironucleus salmonicida</name>
    <dbReference type="NCBI Taxonomy" id="348837"/>
    <lineage>
        <taxon>Eukaryota</taxon>
        <taxon>Metamonada</taxon>
        <taxon>Diplomonadida</taxon>
        <taxon>Hexamitidae</taxon>
        <taxon>Hexamitinae</taxon>
        <taxon>Spironucleus</taxon>
    </lineage>
</organism>
<dbReference type="OrthoDB" id="5855668at2759"/>
<dbReference type="EMBL" id="AUWU02000003">
    <property type="protein sequence ID" value="KAH0574757.1"/>
    <property type="molecule type" value="Genomic_DNA"/>
</dbReference>
<dbReference type="GO" id="GO:0016567">
    <property type="term" value="P:protein ubiquitination"/>
    <property type="evidence" value="ECO:0007669"/>
    <property type="project" value="TreeGrafter"/>
</dbReference>
<dbReference type="InterPro" id="IPR010734">
    <property type="entry name" value="Copine_C"/>
</dbReference>
<feature type="domain" description="Copine C-terminal" evidence="1">
    <location>
        <begin position="43"/>
        <end position="253"/>
    </location>
</feature>
<gene>
    <name evidence="2" type="ORF">SS50377_18441</name>
    <name evidence="3" type="ORF">SS50377_22372</name>
</gene>
<dbReference type="GO" id="GO:0005634">
    <property type="term" value="C:nucleus"/>
    <property type="evidence" value="ECO:0007669"/>
    <property type="project" value="TreeGrafter"/>
</dbReference>
<keyword evidence="4" id="KW-1185">Reference proteome</keyword>
<evidence type="ECO:0000313" key="4">
    <source>
        <dbReference type="Proteomes" id="UP000018208"/>
    </source>
</evidence>
<dbReference type="AlphaFoldDB" id="V6LD03"/>
<dbReference type="GO" id="GO:0004842">
    <property type="term" value="F:ubiquitin-protein transferase activity"/>
    <property type="evidence" value="ECO:0007669"/>
    <property type="project" value="TreeGrafter"/>
</dbReference>
<dbReference type="PANTHER" id="PTHR45751">
    <property type="entry name" value="COPINE FAMILY PROTEIN 1"/>
    <property type="match status" value="1"/>
</dbReference>
<protein>
    <submittedName>
        <fullName evidence="2">Copine I</fullName>
    </submittedName>
</protein>
<dbReference type="PANTHER" id="PTHR45751:SF11">
    <property type="entry name" value="COPINE FAMILY PROTEIN 2"/>
    <property type="match status" value="1"/>
</dbReference>
<dbReference type="InterPro" id="IPR052079">
    <property type="entry name" value="E3_ligase/Copine_domain"/>
</dbReference>
<accession>V6LD03</accession>
<sequence length="320" mass="37415">MTDPFSLDFLRQNLESIKVMVAIDFSSSNNILHFQSTINNQITESPYRRILFYILSNLSRLDAGLEIELLTFDSQVRECKLMKGKNVVADCLQLYDLWAKNFQKQLQDRTFDMSGTSISDSILYAIKKVNADEEMTILLILTDGKLANPVKESHAVCEAALHPLVISAIGVTLDDEDPRFQSQFDTFYLLDDNIYDRVFDNFNFTPFIFNQSNSKWWYSGISDPNADNRLNHYQQKIDQFFDDIFLELPEQALILSQLKYFERDFEQFKQIYEKKIEGAIQDKIPSFSKLQDYQDQQDKEVQQNEKPHKIQIAFDQIINE</sequence>
<evidence type="ECO:0000313" key="2">
    <source>
        <dbReference type="EMBL" id="EST42133.1"/>
    </source>
</evidence>
<dbReference type="EMBL" id="KI546166">
    <property type="protein sequence ID" value="EST42133.1"/>
    <property type="molecule type" value="Genomic_DNA"/>
</dbReference>
<proteinExistence type="predicted"/>
<dbReference type="Gene3D" id="3.40.50.410">
    <property type="entry name" value="von Willebrand factor, type A domain"/>
    <property type="match status" value="1"/>
</dbReference>
<dbReference type="Proteomes" id="UP000018208">
    <property type="component" value="Unassembled WGS sequence"/>
</dbReference>
<dbReference type="InterPro" id="IPR036465">
    <property type="entry name" value="vWFA_dom_sf"/>
</dbReference>
<dbReference type="VEuPathDB" id="GiardiaDB:SS50377_22372"/>
<name>V6LD03_9EUKA</name>
<reference evidence="3" key="2">
    <citation type="submission" date="2020-12" db="EMBL/GenBank/DDBJ databases">
        <title>New Spironucleus salmonicida genome in near-complete chromosomes.</title>
        <authorList>
            <person name="Xu F."/>
            <person name="Kurt Z."/>
            <person name="Jimenez-Gonzalez A."/>
            <person name="Astvaldsson A."/>
            <person name="Andersson J.O."/>
            <person name="Svard S.G."/>
        </authorList>
    </citation>
    <scope>NUCLEOTIDE SEQUENCE</scope>
    <source>
        <strain evidence="3">ATCC 50377</strain>
    </source>
</reference>
<evidence type="ECO:0000313" key="3">
    <source>
        <dbReference type="EMBL" id="KAH0574757.1"/>
    </source>
</evidence>
<dbReference type="SUPFAM" id="SSF53300">
    <property type="entry name" value="vWA-like"/>
    <property type="match status" value="1"/>
</dbReference>
<evidence type="ECO:0000259" key="1">
    <source>
        <dbReference type="Pfam" id="PF07002"/>
    </source>
</evidence>
<dbReference type="Pfam" id="PF07002">
    <property type="entry name" value="Copine"/>
    <property type="match status" value="1"/>
</dbReference>
<reference evidence="2 3" key="1">
    <citation type="journal article" date="2014" name="PLoS Genet.">
        <title>The Genome of Spironucleus salmonicida Highlights a Fish Pathogen Adapted to Fluctuating Environments.</title>
        <authorList>
            <person name="Xu F."/>
            <person name="Jerlstrom-Hultqvist J."/>
            <person name="Einarsson E."/>
            <person name="Astvaldsson A."/>
            <person name="Svard S.G."/>
            <person name="Andersson J.O."/>
        </authorList>
    </citation>
    <scope>NUCLEOTIDE SEQUENCE</scope>
    <source>
        <strain evidence="3">ATCC 50377</strain>
    </source>
</reference>